<keyword evidence="4" id="KW-1185">Reference proteome</keyword>
<reference evidence="3 4" key="1">
    <citation type="submission" date="2016-10" db="EMBL/GenBank/DDBJ databases">
        <authorList>
            <person name="de Groot N.N."/>
        </authorList>
    </citation>
    <scope>NUCLEOTIDE SEQUENCE [LARGE SCALE GENOMIC DNA]</scope>
    <source>
        <strain evidence="3 4">CGMCC 4.5506</strain>
    </source>
</reference>
<feature type="transmembrane region" description="Helical" evidence="2">
    <location>
        <begin position="20"/>
        <end position="38"/>
    </location>
</feature>
<evidence type="ECO:0000313" key="3">
    <source>
        <dbReference type="EMBL" id="SDC06700.1"/>
    </source>
</evidence>
<accession>A0A222VN71</accession>
<keyword evidence="2" id="KW-1133">Transmembrane helix</keyword>
<evidence type="ECO:0000256" key="1">
    <source>
        <dbReference type="SAM" id="MobiDB-lite"/>
    </source>
</evidence>
<dbReference type="AlphaFoldDB" id="A0A222VN71"/>
<dbReference type="EMBL" id="FMZE01000001">
    <property type="protein sequence ID" value="SDC06700.1"/>
    <property type="molecule type" value="Genomic_DNA"/>
</dbReference>
<dbReference type="KEGG" id="pmad:BAY61_09680"/>
<keyword evidence="2" id="KW-0472">Membrane</keyword>
<organism evidence="3 4">
    <name type="scientific">Prauserella marina</name>
    <dbReference type="NCBI Taxonomy" id="530584"/>
    <lineage>
        <taxon>Bacteria</taxon>
        <taxon>Bacillati</taxon>
        <taxon>Actinomycetota</taxon>
        <taxon>Actinomycetes</taxon>
        <taxon>Pseudonocardiales</taxon>
        <taxon>Pseudonocardiaceae</taxon>
        <taxon>Prauserella</taxon>
    </lineage>
</organism>
<keyword evidence="2" id="KW-0812">Transmembrane</keyword>
<sequence>MPGADRHAKGTRPAEGIANIAVGALMVLIVLAGIWVAVETQRGAHAPGPGDSLPQPTTGNPLP</sequence>
<proteinExistence type="predicted"/>
<evidence type="ECO:0000256" key="2">
    <source>
        <dbReference type="SAM" id="Phobius"/>
    </source>
</evidence>
<evidence type="ECO:0000313" key="4">
    <source>
        <dbReference type="Proteomes" id="UP000199494"/>
    </source>
</evidence>
<dbReference type="Proteomes" id="UP000199494">
    <property type="component" value="Unassembled WGS sequence"/>
</dbReference>
<feature type="region of interest" description="Disordered" evidence="1">
    <location>
        <begin position="43"/>
        <end position="63"/>
    </location>
</feature>
<protein>
    <submittedName>
        <fullName evidence="3">Uncharacterized protein</fullName>
    </submittedName>
</protein>
<name>A0A222VN71_9PSEU</name>
<gene>
    <name evidence="3" type="ORF">SAMN05421630_101297</name>
</gene>
<feature type="compositionally biased region" description="Polar residues" evidence="1">
    <location>
        <begin position="54"/>
        <end position="63"/>
    </location>
</feature>